<sequence length="248" mass="28606">MVLFAVFTWTEHAHVGASQISLDTRGRLADLIAVLSRVNQKYIAQEKRSLESFYNAGDDFLQKGIDKTKEQPLWKSGGFRRKMRSFIRRRRQRAIDNFYHEYEQFYGLMTTFLNDLVTKLKPDAPDDLQHLTIIPDILPLDDPDNNKTRILQKGKDVLSFMVLVLQSIGQYVIDSEENWLTQQTRTLVNHIRRMIEARTNLKNSPDDPKDSSAGLGGFNSNYQSPLSYRPVNKDDLQALNNTLSINSR</sequence>
<evidence type="ECO:0000313" key="3">
    <source>
        <dbReference type="Proteomes" id="UP000735302"/>
    </source>
</evidence>
<protein>
    <submittedName>
        <fullName evidence="2">Uncharacterized protein</fullName>
    </submittedName>
</protein>
<organism evidence="2 3">
    <name type="scientific">Plakobranchus ocellatus</name>
    <dbReference type="NCBI Taxonomy" id="259542"/>
    <lineage>
        <taxon>Eukaryota</taxon>
        <taxon>Metazoa</taxon>
        <taxon>Spiralia</taxon>
        <taxon>Lophotrochozoa</taxon>
        <taxon>Mollusca</taxon>
        <taxon>Gastropoda</taxon>
        <taxon>Heterobranchia</taxon>
        <taxon>Euthyneura</taxon>
        <taxon>Panpulmonata</taxon>
        <taxon>Sacoglossa</taxon>
        <taxon>Placobranchoidea</taxon>
        <taxon>Plakobranchidae</taxon>
        <taxon>Plakobranchus</taxon>
    </lineage>
</organism>
<name>A0AAV4E169_9GAST</name>
<proteinExistence type="predicted"/>
<evidence type="ECO:0000256" key="1">
    <source>
        <dbReference type="SAM" id="MobiDB-lite"/>
    </source>
</evidence>
<reference evidence="2 3" key="1">
    <citation type="journal article" date="2021" name="Elife">
        <title>Chloroplast acquisition without the gene transfer in kleptoplastic sea slugs, Plakobranchus ocellatus.</title>
        <authorList>
            <person name="Maeda T."/>
            <person name="Takahashi S."/>
            <person name="Yoshida T."/>
            <person name="Shimamura S."/>
            <person name="Takaki Y."/>
            <person name="Nagai Y."/>
            <person name="Toyoda A."/>
            <person name="Suzuki Y."/>
            <person name="Arimoto A."/>
            <person name="Ishii H."/>
            <person name="Satoh N."/>
            <person name="Nishiyama T."/>
            <person name="Hasebe M."/>
            <person name="Maruyama T."/>
            <person name="Minagawa J."/>
            <person name="Obokata J."/>
            <person name="Shigenobu S."/>
        </authorList>
    </citation>
    <scope>NUCLEOTIDE SEQUENCE [LARGE SCALE GENOMIC DNA]</scope>
</reference>
<keyword evidence="3" id="KW-1185">Reference proteome</keyword>
<dbReference type="EMBL" id="BLXT01008609">
    <property type="protein sequence ID" value="GFO50313.1"/>
    <property type="molecule type" value="Genomic_DNA"/>
</dbReference>
<dbReference type="AlphaFoldDB" id="A0AAV4E169"/>
<gene>
    <name evidence="2" type="ORF">PoB_007681800</name>
</gene>
<dbReference type="Proteomes" id="UP000735302">
    <property type="component" value="Unassembled WGS sequence"/>
</dbReference>
<accession>A0AAV4E169</accession>
<comment type="caution">
    <text evidence="2">The sequence shown here is derived from an EMBL/GenBank/DDBJ whole genome shotgun (WGS) entry which is preliminary data.</text>
</comment>
<evidence type="ECO:0000313" key="2">
    <source>
        <dbReference type="EMBL" id="GFO50313.1"/>
    </source>
</evidence>
<feature type="region of interest" description="Disordered" evidence="1">
    <location>
        <begin position="199"/>
        <end position="219"/>
    </location>
</feature>